<gene>
    <name evidence="3" type="ORF">Cflav_PD3069</name>
</gene>
<keyword evidence="1" id="KW-0732">Signal</keyword>
<name>B9XJE9_PEDPL</name>
<dbReference type="InterPro" id="IPR014004">
    <property type="entry name" value="Transpt-assoc_nodulatn_dom_bac"/>
</dbReference>
<keyword evidence="4" id="KW-1185">Reference proteome</keyword>
<dbReference type="AlphaFoldDB" id="B9XJE9"/>
<dbReference type="OrthoDB" id="7360581at2"/>
<evidence type="ECO:0000259" key="2">
    <source>
        <dbReference type="PROSITE" id="PS50914"/>
    </source>
</evidence>
<organism evidence="3 4">
    <name type="scientific">Pedosphaera parvula (strain Ellin514)</name>
    <dbReference type="NCBI Taxonomy" id="320771"/>
    <lineage>
        <taxon>Bacteria</taxon>
        <taxon>Pseudomonadati</taxon>
        <taxon>Verrucomicrobiota</taxon>
        <taxon>Pedosphaerae</taxon>
        <taxon>Pedosphaerales</taxon>
        <taxon>Pedosphaeraceae</taxon>
        <taxon>Pedosphaera</taxon>
    </lineage>
</organism>
<reference evidence="3 4" key="1">
    <citation type="journal article" date="2011" name="J. Bacteriol.">
        <title>Genome sequence of 'Pedosphaera parvula' Ellin514, an aerobic Verrucomicrobial isolate from pasture soil.</title>
        <authorList>
            <person name="Kant R."/>
            <person name="van Passel M.W."/>
            <person name="Sangwan P."/>
            <person name="Palva A."/>
            <person name="Lucas S."/>
            <person name="Copeland A."/>
            <person name="Lapidus A."/>
            <person name="Glavina Del Rio T."/>
            <person name="Dalin E."/>
            <person name="Tice H."/>
            <person name="Bruce D."/>
            <person name="Goodwin L."/>
            <person name="Pitluck S."/>
            <person name="Chertkov O."/>
            <person name="Larimer F.W."/>
            <person name="Land M.L."/>
            <person name="Hauser L."/>
            <person name="Brettin T.S."/>
            <person name="Detter J.C."/>
            <person name="Han S."/>
            <person name="de Vos W.M."/>
            <person name="Janssen P.H."/>
            <person name="Smidt H."/>
        </authorList>
    </citation>
    <scope>NUCLEOTIDE SEQUENCE [LARGE SCALE GENOMIC DNA]</scope>
    <source>
        <strain evidence="3 4">Ellin514</strain>
    </source>
</reference>
<dbReference type="PROSITE" id="PS50914">
    <property type="entry name" value="BON"/>
    <property type="match status" value="1"/>
</dbReference>
<feature type="signal peptide" evidence="1">
    <location>
        <begin position="1"/>
        <end position="28"/>
    </location>
</feature>
<dbReference type="InterPro" id="IPR051686">
    <property type="entry name" value="Lipoprotein_DolP"/>
</dbReference>
<dbReference type="Gene3D" id="3.30.1340.30">
    <property type="match status" value="1"/>
</dbReference>
<dbReference type="EMBL" id="ABOX02000021">
    <property type="protein sequence ID" value="EEF60010.1"/>
    <property type="molecule type" value="Genomic_DNA"/>
</dbReference>
<feature type="domain" description="BON" evidence="2">
    <location>
        <begin position="61"/>
        <end position="129"/>
    </location>
</feature>
<protein>
    <submittedName>
        <fullName evidence="3">Transport-associated protein</fullName>
    </submittedName>
</protein>
<feature type="chain" id="PRO_5002893239" evidence="1">
    <location>
        <begin position="29"/>
        <end position="129"/>
    </location>
</feature>
<dbReference type="RefSeq" id="WP_007415942.1">
    <property type="nucleotide sequence ID" value="NZ_ABOX02000021.1"/>
</dbReference>
<dbReference type="InterPro" id="IPR007055">
    <property type="entry name" value="BON_dom"/>
</dbReference>
<dbReference type="Proteomes" id="UP000003688">
    <property type="component" value="Unassembled WGS sequence"/>
</dbReference>
<sequence precursor="true">MKDTTAKKLESVKVFGVIAFLSALPFVAATGCNKDNQTASSVDTNTVVVTPTDRTVGEAVDDTTLTANVKKALSNNTEYKFSDVKVATMKGTVQLSGFVDTAAQKSAAGDIAKAVPNVKEVVNNITLKQ</sequence>
<dbReference type="PANTHER" id="PTHR34606">
    <property type="entry name" value="BON DOMAIN-CONTAINING PROTEIN"/>
    <property type="match status" value="1"/>
</dbReference>
<comment type="caution">
    <text evidence="3">The sequence shown here is derived from an EMBL/GenBank/DDBJ whole genome shotgun (WGS) entry which is preliminary data.</text>
</comment>
<dbReference type="Pfam" id="PF04972">
    <property type="entry name" value="BON"/>
    <property type="match status" value="1"/>
</dbReference>
<evidence type="ECO:0000256" key="1">
    <source>
        <dbReference type="SAM" id="SignalP"/>
    </source>
</evidence>
<evidence type="ECO:0000313" key="3">
    <source>
        <dbReference type="EMBL" id="EEF60010.1"/>
    </source>
</evidence>
<dbReference type="PANTHER" id="PTHR34606:SF15">
    <property type="entry name" value="BON DOMAIN-CONTAINING PROTEIN"/>
    <property type="match status" value="1"/>
</dbReference>
<proteinExistence type="predicted"/>
<evidence type="ECO:0000313" key="4">
    <source>
        <dbReference type="Proteomes" id="UP000003688"/>
    </source>
</evidence>
<dbReference type="STRING" id="320771.Cflav_PD3069"/>
<dbReference type="SMART" id="SM00749">
    <property type="entry name" value="BON"/>
    <property type="match status" value="1"/>
</dbReference>
<accession>B9XJE9</accession>
<dbReference type="PROSITE" id="PS51257">
    <property type="entry name" value="PROKAR_LIPOPROTEIN"/>
    <property type="match status" value="1"/>
</dbReference>